<dbReference type="PANTHER" id="PTHR30576:SF10">
    <property type="entry name" value="SLL5057 PROTEIN"/>
    <property type="match status" value="1"/>
</dbReference>
<evidence type="ECO:0000313" key="6">
    <source>
        <dbReference type="Proteomes" id="UP000182471"/>
    </source>
</evidence>
<dbReference type="PANTHER" id="PTHR30576">
    <property type="entry name" value="COLANIC BIOSYNTHESIS UDP-GLUCOSE LIPID CARRIER TRANSFERASE"/>
    <property type="match status" value="1"/>
</dbReference>
<protein>
    <submittedName>
        <fullName evidence="5">O-antigen biosynthesis protein WbqP</fullName>
    </submittedName>
</protein>
<feature type="region of interest" description="Disordered" evidence="2">
    <location>
        <begin position="243"/>
        <end position="266"/>
    </location>
</feature>
<accession>A0A1H9PG38</accession>
<keyword evidence="6" id="KW-1185">Reference proteome</keyword>
<evidence type="ECO:0000256" key="2">
    <source>
        <dbReference type="SAM" id="MobiDB-lite"/>
    </source>
</evidence>
<comment type="similarity">
    <text evidence="1">Belongs to the bacterial sugar transferase family.</text>
</comment>
<gene>
    <name evidence="5" type="ORF">SAMN02910429_00245</name>
</gene>
<evidence type="ECO:0000259" key="4">
    <source>
        <dbReference type="Pfam" id="PF02397"/>
    </source>
</evidence>
<sequence>MIKHVLTDNKGCLNFDEKTSMNYNIEYDKILEKNQKIKKIYMIFKRILDVIFSLSALVLLCPIFLIIVCCIKIDSKGPAFFKQKRIGKNKKEFYIIKFRTMTVDTPQYIPTHMLNKSNNYITKVGRFLRGSSLDELPQFINILKGDMALIGPRPALYNQYDLINERDRYRVNEIKPGLTGWAQVNGRDKLTTKAKARLDGEYYIKYGILIDLKCFFKTFYTVIMRDGYVEGAENVKMETSNDEVKRRSINETSTDGINGSIDDRAI</sequence>
<feature type="domain" description="Bacterial sugar transferase" evidence="4">
    <location>
        <begin position="45"/>
        <end position="223"/>
    </location>
</feature>
<dbReference type="InterPro" id="IPR003362">
    <property type="entry name" value="Bact_transf"/>
</dbReference>
<proteinExistence type="inferred from homology"/>
<name>A0A1H9PG38_9FIRM</name>
<dbReference type="Pfam" id="PF02397">
    <property type="entry name" value="Bac_transf"/>
    <property type="match status" value="1"/>
</dbReference>
<evidence type="ECO:0000256" key="3">
    <source>
        <dbReference type="SAM" id="Phobius"/>
    </source>
</evidence>
<dbReference type="EMBL" id="FOGW01000004">
    <property type="protein sequence ID" value="SER47060.1"/>
    <property type="molecule type" value="Genomic_DNA"/>
</dbReference>
<organism evidence="5 6">
    <name type="scientific">Lachnobacterium bovis</name>
    <dbReference type="NCBI Taxonomy" id="140626"/>
    <lineage>
        <taxon>Bacteria</taxon>
        <taxon>Bacillati</taxon>
        <taxon>Bacillota</taxon>
        <taxon>Clostridia</taxon>
        <taxon>Lachnospirales</taxon>
        <taxon>Lachnospiraceae</taxon>
        <taxon>Lachnobacterium</taxon>
    </lineage>
</organism>
<dbReference type="RefSeq" id="WP_022749311.1">
    <property type="nucleotide sequence ID" value="NZ_FOGW01000004.1"/>
</dbReference>
<keyword evidence="3" id="KW-1133">Transmembrane helix</keyword>
<keyword evidence="3" id="KW-0812">Transmembrane</keyword>
<keyword evidence="3" id="KW-0472">Membrane</keyword>
<evidence type="ECO:0000256" key="1">
    <source>
        <dbReference type="ARBA" id="ARBA00006464"/>
    </source>
</evidence>
<dbReference type="GO" id="GO:0016780">
    <property type="term" value="F:phosphotransferase activity, for other substituted phosphate groups"/>
    <property type="evidence" value="ECO:0007669"/>
    <property type="project" value="TreeGrafter"/>
</dbReference>
<dbReference type="Proteomes" id="UP000182471">
    <property type="component" value="Unassembled WGS sequence"/>
</dbReference>
<reference evidence="6" key="1">
    <citation type="submission" date="2016-10" db="EMBL/GenBank/DDBJ databases">
        <authorList>
            <person name="Varghese N."/>
            <person name="Submissions S."/>
        </authorList>
    </citation>
    <scope>NUCLEOTIDE SEQUENCE [LARGE SCALE GENOMIC DNA]</scope>
    <source>
        <strain evidence="6">S1b</strain>
    </source>
</reference>
<feature type="transmembrane region" description="Helical" evidence="3">
    <location>
        <begin position="47"/>
        <end position="68"/>
    </location>
</feature>
<dbReference type="AlphaFoldDB" id="A0A1H9PG38"/>
<evidence type="ECO:0000313" key="5">
    <source>
        <dbReference type="EMBL" id="SER47060.1"/>
    </source>
</evidence>